<dbReference type="PANTHER" id="PTHR30093">
    <property type="entry name" value="GENERAL SECRETION PATHWAY PROTEIN G"/>
    <property type="match status" value="1"/>
</dbReference>
<keyword evidence="1" id="KW-0472">Membrane</keyword>
<dbReference type="Proteomes" id="UP000010959">
    <property type="component" value="Unassembled WGS sequence"/>
</dbReference>
<dbReference type="InterPro" id="IPR027558">
    <property type="entry name" value="Pre_pil_HX9DG_C"/>
</dbReference>
<keyword evidence="1" id="KW-1133">Transmembrane helix</keyword>
<evidence type="ECO:0000259" key="2">
    <source>
        <dbReference type="Pfam" id="PF07596"/>
    </source>
</evidence>
<dbReference type="InterPro" id="IPR012902">
    <property type="entry name" value="N_methyl_site"/>
</dbReference>
<reference evidence="3 4" key="1">
    <citation type="journal article" date="2013" name="Mar. Genomics">
        <title>Expression of sulfatases in Rhodopirellula baltica and the diversity of sulfatases in the genus Rhodopirellula.</title>
        <authorList>
            <person name="Wegner C.E."/>
            <person name="Richter-Heitmann T."/>
            <person name="Klindworth A."/>
            <person name="Klockow C."/>
            <person name="Richter M."/>
            <person name="Achstetter T."/>
            <person name="Glockner F.O."/>
            <person name="Harder J."/>
        </authorList>
    </citation>
    <scope>NUCLEOTIDE SEQUENCE [LARGE SCALE GENOMIC DNA]</scope>
    <source>
        <strain evidence="3 4">SWK14</strain>
    </source>
</reference>
<dbReference type="InterPro" id="IPR045584">
    <property type="entry name" value="Pilin-like"/>
</dbReference>
<comment type="caution">
    <text evidence="3">The sequence shown here is derived from an EMBL/GenBank/DDBJ whole genome shotgun (WGS) entry which is preliminary data.</text>
</comment>
<dbReference type="InterPro" id="IPR011453">
    <property type="entry name" value="DUF1559"/>
</dbReference>
<evidence type="ECO:0000256" key="1">
    <source>
        <dbReference type="SAM" id="Phobius"/>
    </source>
</evidence>
<sequence length="589" mass="63829">MFELDVGRSTFASQFALARHSASLRHCRDVQFFATLAIVAIDDPPKCPARDCLQTRSANGDLDCFSAAKLRLATMISAQFRRFHRHRFENASHLGGSGSPAICWPIVVQAARKARRWPACVRKLPPVRTRWCVNPPLERREGGSELQFPSWLGIMVSLAIEQTGDCRIASSLISSPMDTAMKTKPSGFTLVELLVVITIIGILMGLLIPAVNTARETARRNQCSTQIKNLSLAAIQYENTKGEMPGYVQSFGRHDSYIDPSDPSNSGAALAPHMKIGTWAVALLPWLDAQPTYEHWSEDRYPILHTNVSGAEHEATSGASGDGFHSLAAPNLAVMQCPSNPVAVGDFAKNSYISNNGLCHSSGPSSFLNAPSGSSVFAESQNRANGVFNCKYNVTSVNSRGDGVHEFEGPRVRLDDFKDGAGNTMLFAESVQALPWSRAGFINASNVTLADPAHKDVVFAVENARYVHGMVWHYADPKNSDAALASFWNKNGNAAPQLPNAVVGFYRINGGGTSVSDEIFNLQMTAANAAQIARPSSAHTDGVNAAMADGGTRFIADSIDYRVYQALLTPRGKSSNVPFPEYVYSDEEN</sequence>
<evidence type="ECO:0000313" key="3">
    <source>
        <dbReference type="EMBL" id="ELP31324.1"/>
    </source>
</evidence>
<feature type="domain" description="DUF1559" evidence="2">
    <location>
        <begin position="213"/>
        <end position="560"/>
    </location>
</feature>
<keyword evidence="1" id="KW-0812">Transmembrane</keyword>
<dbReference type="EMBL" id="AMWG01000131">
    <property type="protein sequence ID" value="ELP31324.1"/>
    <property type="molecule type" value="Genomic_DNA"/>
</dbReference>
<evidence type="ECO:0000313" key="4">
    <source>
        <dbReference type="Proteomes" id="UP000010959"/>
    </source>
</evidence>
<dbReference type="SUPFAM" id="SSF54523">
    <property type="entry name" value="Pili subunits"/>
    <property type="match status" value="1"/>
</dbReference>
<dbReference type="PANTHER" id="PTHR30093:SF2">
    <property type="entry name" value="TYPE II SECRETION SYSTEM PROTEIN H"/>
    <property type="match status" value="1"/>
</dbReference>
<dbReference type="PATRIC" id="fig|993516.3.peg.5115"/>
<dbReference type="PROSITE" id="PS00409">
    <property type="entry name" value="PROKAR_NTER_METHYL"/>
    <property type="match status" value="1"/>
</dbReference>
<dbReference type="NCBIfam" id="TIGR02532">
    <property type="entry name" value="IV_pilin_GFxxxE"/>
    <property type="match status" value="1"/>
</dbReference>
<organism evidence="3 4">
    <name type="scientific">Rhodopirellula baltica SWK14</name>
    <dbReference type="NCBI Taxonomy" id="993516"/>
    <lineage>
        <taxon>Bacteria</taxon>
        <taxon>Pseudomonadati</taxon>
        <taxon>Planctomycetota</taxon>
        <taxon>Planctomycetia</taxon>
        <taxon>Pirellulales</taxon>
        <taxon>Pirellulaceae</taxon>
        <taxon>Rhodopirellula</taxon>
    </lineage>
</organism>
<feature type="transmembrane region" description="Helical" evidence="1">
    <location>
        <begin position="190"/>
        <end position="211"/>
    </location>
</feature>
<protein>
    <submittedName>
        <fullName evidence="3">Protein containing DUF1559</fullName>
    </submittedName>
</protein>
<name>L7CAU3_RHOBT</name>
<dbReference type="Pfam" id="PF07596">
    <property type="entry name" value="SBP_bac_10"/>
    <property type="match status" value="1"/>
</dbReference>
<proteinExistence type="predicted"/>
<accession>L7CAU3</accession>
<gene>
    <name evidence="3" type="ORF">RBSWK_04789</name>
</gene>
<dbReference type="Gene3D" id="3.30.700.10">
    <property type="entry name" value="Glycoprotein, Type 4 Pilin"/>
    <property type="match status" value="1"/>
</dbReference>
<dbReference type="Pfam" id="PF07963">
    <property type="entry name" value="N_methyl"/>
    <property type="match status" value="1"/>
</dbReference>
<dbReference type="NCBIfam" id="TIGR04294">
    <property type="entry name" value="pre_pil_HX9DG"/>
    <property type="match status" value="1"/>
</dbReference>
<dbReference type="AlphaFoldDB" id="L7CAU3"/>